<dbReference type="Pfam" id="PF01636">
    <property type="entry name" value="APH"/>
    <property type="match status" value="1"/>
</dbReference>
<evidence type="ECO:0000259" key="1">
    <source>
        <dbReference type="Pfam" id="PF01636"/>
    </source>
</evidence>
<dbReference type="Proteomes" id="UP000181951">
    <property type="component" value="Unassembled WGS sequence"/>
</dbReference>
<protein>
    <submittedName>
        <fullName evidence="2">Fructosamine kinase</fullName>
    </submittedName>
</protein>
<dbReference type="OrthoDB" id="5291879at2"/>
<keyword evidence="2" id="KW-0808">Transferase</keyword>
<dbReference type="RefSeq" id="WP_143080623.1">
    <property type="nucleotide sequence ID" value="NZ_FODD01000088.1"/>
</dbReference>
<dbReference type="Gene3D" id="3.30.200.20">
    <property type="entry name" value="Phosphorylase Kinase, domain 1"/>
    <property type="match status" value="1"/>
</dbReference>
<gene>
    <name evidence="2" type="ORF">SAMN05216267_108812</name>
</gene>
<evidence type="ECO:0000313" key="2">
    <source>
        <dbReference type="EMBL" id="SEP07289.1"/>
    </source>
</evidence>
<dbReference type="AlphaFoldDB" id="A0A1H8UVT9"/>
<sequence>MTAGGRTGPAEDAGAAAARLTGRQVTSVRQLSTALTEAVLDDGRTVMVKRGGEAGAVRAEAAGLRWLAGAGAVPVPLVHGWDERWLVIDLVPRGRPDRRAALAFGSALAALHAAGAPAFGAPPPGGPEHAFVGLAPLRNVPDGTLRPGEAAVVEEVCARLPHLSGPAEPPAR</sequence>
<reference evidence="2 3" key="1">
    <citation type="submission" date="2016-10" db="EMBL/GenBank/DDBJ databases">
        <authorList>
            <person name="de Groot N.N."/>
        </authorList>
    </citation>
    <scope>NUCLEOTIDE SEQUENCE [LARGE SCALE GENOMIC DNA]</scope>
    <source>
        <strain evidence="2 3">CGMCC 4.2026</strain>
    </source>
</reference>
<evidence type="ECO:0000313" key="3">
    <source>
        <dbReference type="Proteomes" id="UP000181951"/>
    </source>
</evidence>
<keyword evidence="2" id="KW-0418">Kinase</keyword>
<name>A0A1H8UVT9_9ACTN</name>
<dbReference type="STRING" id="310780.SAMN05216267_108812"/>
<accession>A0A1H8UVT9</accession>
<organism evidence="2 3">
    <name type="scientific">Actinacidiphila rubida</name>
    <dbReference type="NCBI Taxonomy" id="310780"/>
    <lineage>
        <taxon>Bacteria</taxon>
        <taxon>Bacillati</taxon>
        <taxon>Actinomycetota</taxon>
        <taxon>Actinomycetes</taxon>
        <taxon>Kitasatosporales</taxon>
        <taxon>Streptomycetaceae</taxon>
        <taxon>Actinacidiphila</taxon>
    </lineage>
</organism>
<dbReference type="InterPro" id="IPR011009">
    <property type="entry name" value="Kinase-like_dom_sf"/>
</dbReference>
<dbReference type="EMBL" id="FODD01000088">
    <property type="protein sequence ID" value="SEP07289.1"/>
    <property type="molecule type" value="Genomic_DNA"/>
</dbReference>
<feature type="domain" description="Aminoglycoside phosphotransferase" evidence="1">
    <location>
        <begin position="45"/>
        <end position="120"/>
    </location>
</feature>
<dbReference type="SUPFAM" id="SSF56112">
    <property type="entry name" value="Protein kinase-like (PK-like)"/>
    <property type="match status" value="1"/>
</dbReference>
<proteinExistence type="predicted"/>
<dbReference type="GO" id="GO:0016301">
    <property type="term" value="F:kinase activity"/>
    <property type="evidence" value="ECO:0007669"/>
    <property type="project" value="UniProtKB-KW"/>
</dbReference>
<keyword evidence="3" id="KW-1185">Reference proteome</keyword>
<feature type="non-terminal residue" evidence="2">
    <location>
        <position position="172"/>
    </location>
</feature>
<dbReference type="InterPro" id="IPR002575">
    <property type="entry name" value="Aminoglycoside_PTrfase"/>
</dbReference>